<keyword evidence="2" id="KW-1185">Reference proteome</keyword>
<reference evidence="1 2" key="1">
    <citation type="journal article" date="2024" name="Plant Biotechnol. J.">
        <title>Dendrobium thyrsiflorum genome and its molecular insights into genes involved in important horticultural traits.</title>
        <authorList>
            <person name="Chen B."/>
            <person name="Wang J.Y."/>
            <person name="Zheng P.J."/>
            <person name="Li K.L."/>
            <person name="Liang Y.M."/>
            <person name="Chen X.F."/>
            <person name="Zhang C."/>
            <person name="Zhao X."/>
            <person name="He X."/>
            <person name="Zhang G.Q."/>
            <person name="Liu Z.J."/>
            <person name="Xu Q."/>
        </authorList>
    </citation>
    <scope>NUCLEOTIDE SEQUENCE [LARGE SCALE GENOMIC DNA]</scope>
    <source>
        <strain evidence="1">GZMU011</strain>
    </source>
</reference>
<dbReference type="Proteomes" id="UP001552299">
    <property type="component" value="Unassembled WGS sequence"/>
</dbReference>
<gene>
    <name evidence="1" type="ORF">M5K25_001963</name>
</gene>
<evidence type="ECO:0000313" key="1">
    <source>
        <dbReference type="EMBL" id="KAL0927756.1"/>
    </source>
</evidence>
<evidence type="ECO:0000313" key="2">
    <source>
        <dbReference type="Proteomes" id="UP001552299"/>
    </source>
</evidence>
<proteinExistence type="predicted"/>
<accession>A0ABD0W202</accession>
<dbReference type="EMBL" id="JANQDX010000002">
    <property type="protein sequence ID" value="KAL0927756.1"/>
    <property type="molecule type" value="Genomic_DNA"/>
</dbReference>
<comment type="caution">
    <text evidence="1">The sequence shown here is derived from an EMBL/GenBank/DDBJ whole genome shotgun (WGS) entry which is preliminary data.</text>
</comment>
<sequence>MATSSLTYAEKKWRMSDLQIRQQRVLTKLGSGAKSGLPNIFQLNFKKFQYLYENTFFMANRRSKNVNKKPSSKMFSF</sequence>
<name>A0ABD0W202_DENTH</name>
<protein>
    <submittedName>
        <fullName evidence="1">Uncharacterized protein</fullName>
    </submittedName>
</protein>
<dbReference type="AlphaFoldDB" id="A0ABD0W202"/>
<organism evidence="1 2">
    <name type="scientific">Dendrobium thyrsiflorum</name>
    <name type="common">Pinecone-like raceme dendrobium</name>
    <name type="synonym">Orchid</name>
    <dbReference type="NCBI Taxonomy" id="117978"/>
    <lineage>
        <taxon>Eukaryota</taxon>
        <taxon>Viridiplantae</taxon>
        <taxon>Streptophyta</taxon>
        <taxon>Embryophyta</taxon>
        <taxon>Tracheophyta</taxon>
        <taxon>Spermatophyta</taxon>
        <taxon>Magnoliopsida</taxon>
        <taxon>Liliopsida</taxon>
        <taxon>Asparagales</taxon>
        <taxon>Orchidaceae</taxon>
        <taxon>Epidendroideae</taxon>
        <taxon>Malaxideae</taxon>
        <taxon>Dendrobiinae</taxon>
        <taxon>Dendrobium</taxon>
    </lineage>
</organism>